<evidence type="ECO:0000256" key="14">
    <source>
        <dbReference type="SAM" id="Phobius"/>
    </source>
</evidence>
<comment type="subcellular location">
    <subcellularLocation>
        <location evidence="2">Cell membrane</location>
        <topology evidence="2">Multi-pass membrane protein</topology>
    </subcellularLocation>
</comment>
<keyword evidence="6 14" id="KW-0812">Transmembrane</keyword>
<dbReference type="CDD" id="cd17546">
    <property type="entry name" value="REC_hyHK_CKI1_RcsC-like"/>
    <property type="match status" value="1"/>
</dbReference>
<dbReference type="InterPro" id="IPR001789">
    <property type="entry name" value="Sig_transdc_resp-reg_receiver"/>
</dbReference>
<comment type="catalytic activity">
    <reaction evidence="1">
        <text>ATP + protein L-histidine = ADP + protein N-phospho-L-histidine.</text>
        <dbReference type="EC" id="2.7.13.3"/>
    </reaction>
</comment>
<dbReference type="SMART" id="SM00387">
    <property type="entry name" value="HATPase_c"/>
    <property type="match status" value="1"/>
</dbReference>
<feature type="modified residue" description="4-aspartylphosphate" evidence="13">
    <location>
        <position position="617"/>
    </location>
</feature>
<dbReference type="CDD" id="cd00082">
    <property type="entry name" value="HisKA"/>
    <property type="match status" value="1"/>
</dbReference>
<evidence type="ECO:0000256" key="10">
    <source>
        <dbReference type="ARBA" id="ARBA00023012"/>
    </source>
</evidence>
<evidence type="ECO:0000259" key="16">
    <source>
        <dbReference type="PROSITE" id="PS50110"/>
    </source>
</evidence>
<feature type="transmembrane region" description="Helical" evidence="14">
    <location>
        <begin position="13"/>
        <end position="32"/>
    </location>
</feature>
<dbReference type="InterPro" id="IPR036890">
    <property type="entry name" value="HATPase_C_sf"/>
</dbReference>
<evidence type="ECO:0000256" key="3">
    <source>
        <dbReference type="ARBA" id="ARBA00012438"/>
    </source>
</evidence>
<comment type="caution">
    <text evidence="18">The sequence shown here is derived from an EMBL/GenBank/DDBJ whole genome shotgun (WGS) entry which is preliminary data.</text>
</comment>
<dbReference type="EC" id="2.7.13.3" evidence="3"/>
<keyword evidence="10" id="KW-0902">Two-component regulatory system</keyword>
<dbReference type="Proteomes" id="UP000310314">
    <property type="component" value="Unassembled WGS sequence"/>
</dbReference>
<dbReference type="CDD" id="cd16922">
    <property type="entry name" value="HATPase_EvgS-ArcB-TorS-like"/>
    <property type="match status" value="1"/>
</dbReference>
<dbReference type="Pfam" id="PF02518">
    <property type="entry name" value="HATPase_c"/>
    <property type="match status" value="1"/>
</dbReference>
<organism evidence="18 19">
    <name type="scientific">Maribacter algarum</name>
    <name type="common">ex Zhang et al. 2020</name>
    <dbReference type="NCBI Taxonomy" id="2578118"/>
    <lineage>
        <taxon>Bacteria</taxon>
        <taxon>Pseudomonadati</taxon>
        <taxon>Bacteroidota</taxon>
        <taxon>Flavobacteriia</taxon>
        <taxon>Flavobacteriales</taxon>
        <taxon>Flavobacteriaceae</taxon>
        <taxon>Maribacter</taxon>
    </lineage>
</organism>
<evidence type="ECO:0000256" key="6">
    <source>
        <dbReference type="ARBA" id="ARBA00022692"/>
    </source>
</evidence>
<dbReference type="PRINTS" id="PR00344">
    <property type="entry name" value="BCTRLSENSOR"/>
</dbReference>
<dbReference type="AlphaFoldDB" id="A0A5S3PWV7"/>
<dbReference type="InterPro" id="IPR005467">
    <property type="entry name" value="His_kinase_dom"/>
</dbReference>
<dbReference type="EMBL" id="VATY01000001">
    <property type="protein sequence ID" value="TMM59340.1"/>
    <property type="molecule type" value="Genomic_DNA"/>
</dbReference>
<dbReference type="PROSITE" id="PS50109">
    <property type="entry name" value="HIS_KIN"/>
    <property type="match status" value="1"/>
</dbReference>
<reference evidence="18 19" key="1">
    <citation type="submission" date="2019-05" db="EMBL/GenBank/DDBJ databases">
        <authorList>
            <person name="Zhang J.-Y."/>
            <person name="Feg X."/>
            <person name="Du Z.-J."/>
        </authorList>
    </citation>
    <scope>NUCLEOTIDE SEQUENCE [LARGE SCALE GENOMIC DNA]</scope>
    <source>
        <strain evidence="18 19">RZ26</strain>
    </source>
</reference>
<dbReference type="Gene3D" id="3.30.565.10">
    <property type="entry name" value="Histidine kinase-like ATPase, C-terminal domain"/>
    <property type="match status" value="1"/>
</dbReference>
<feature type="modified residue" description="Phosphohistidine" evidence="12">
    <location>
        <position position="764"/>
    </location>
</feature>
<dbReference type="InterPro" id="IPR036097">
    <property type="entry name" value="HisK_dim/P_sf"/>
</dbReference>
<evidence type="ECO:0000256" key="4">
    <source>
        <dbReference type="ARBA" id="ARBA00022475"/>
    </source>
</evidence>
<name>A0A5S3PWV7_9FLAO</name>
<dbReference type="InterPro" id="IPR003661">
    <property type="entry name" value="HisK_dim/P_dom"/>
</dbReference>
<evidence type="ECO:0000256" key="1">
    <source>
        <dbReference type="ARBA" id="ARBA00000085"/>
    </source>
</evidence>
<evidence type="ECO:0000256" key="8">
    <source>
        <dbReference type="ARBA" id="ARBA00022840"/>
    </source>
</evidence>
<dbReference type="SMART" id="SM00388">
    <property type="entry name" value="HisKA"/>
    <property type="match status" value="1"/>
</dbReference>
<proteinExistence type="predicted"/>
<dbReference type="RefSeq" id="WP_138657329.1">
    <property type="nucleotide sequence ID" value="NZ_VATY01000001.1"/>
</dbReference>
<keyword evidence="11 14" id="KW-0472">Membrane</keyword>
<evidence type="ECO:0000256" key="11">
    <source>
        <dbReference type="ARBA" id="ARBA00023136"/>
    </source>
</evidence>
<dbReference type="SUPFAM" id="SSF55874">
    <property type="entry name" value="ATPase domain of HSP90 chaperone/DNA topoisomerase II/histidine kinase"/>
    <property type="match status" value="1"/>
</dbReference>
<dbReference type="PANTHER" id="PTHR45339">
    <property type="entry name" value="HYBRID SIGNAL TRANSDUCTION HISTIDINE KINASE J"/>
    <property type="match status" value="1"/>
</dbReference>
<feature type="domain" description="HPt" evidence="17">
    <location>
        <begin position="725"/>
        <end position="818"/>
    </location>
</feature>
<dbReference type="OrthoDB" id="1046984at2"/>
<keyword evidence="4" id="KW-1003">Cell membrane</keyword>
<dbReference type="SUPFAM" id="SSF47384">
    <property type="entry name" value="Homodimeric domain of signal transducing histidine kinase"/>
    <property type="match status" value="1"/>
</dbReference>
<gene>
    <name evidence="18" type="ORF">FEE95_07875</name>
</gene>
<dbReference type="GO" id="GO:0005886">
    <property type="term" value="C:plasma membrane"/>
    <property type="evidence" value="ECO:0007669"/>
    <property type="project" value="UniProtKB-SubCell"/>
</dbReference>
<dbReference type="SUPFAM" id="SSF47226">
    <property type="entry name" value="Histidine-containing phosphotransfer domain, HPT domain"/>
    <property type="match status" value="1"/>
</dbReference>
<evidence type="ECO:0000256" key="7">
    <source>
        <dbReference type="ARBA" id="ARBA00022741"/>
    </source>
</evidence>
<dbReference type="InterPro" id="IPR036641">
    <property type="entry name" value="HPT_dom_sf"/>
</dbReference>
<dbReference type="InterPro" id="IPR003594">
    <property type="entry name" value="HATPase_dom"/>
</dbReference>
<dbReference type="SMART" id="SM00448">
    <property type="entry name" value="REC"/>
    <property type="match status" value="1"/>
</dbReference>
<dbReference type="Gene3D" id="3.40.50.2300">
    <property type="match status" value="1"/>
</dbReference>
<keyword evidence="8" id="KW-0067">ATP-binding</keyword>
<sequence length="827" mass="92908">MNDKSKNKFTFKIIFSYLVLAILALASGYFIYTEINTYLSSETAEENDAKLLKTGSFLTHLYEAESLSKLALQSKTKRNFNAYSQKIDSIFIEIESLKQLTNSVNQKGLLDSVHILLEQKVANSNELLNLKVKNDANSSIDKALKEFSKMEASLGKITAEGLAPNINELSPKAQKVIRDVAAYLNANVPENNDKIANSKQVDSIINASKLLLAKAKRTDSKTQRFLAQKEMQLNQNDLELSQQLRTIISAFEQEVLASTFNDNLKKKSALKRSIRLAGFAALLGLIVVGLFAFLINRDFWRIQTYRQKLEKEKKYSESLLKSREQLISTVSHDLRSPLSTITGYTELMEGTELTHKQERYLGNVKSASDYVGNLVNDLLDFSKLEGGKLNIESVPFIAANLIQETAESLQATYNSKKLKLFLEIDPKLQKTVLGDPFRIRQILTNLVGNAFKFTEEGHITIKAKASSSRGKSLLAKIEVSDTGIGIAKEKQHLIFNEFTQADSATEKKFGGYGLGLTISKKLTELLKGTLTLESKLSKGSTFTLQLPLQITNKSVEQNTEVSYLVPKLRLLIIDDDTALLGMLQELTESMGMTAHTFTNFLQIEKDSHLGYDLVLTDIQMPQITGFEVLERLRSGEFKHYKKQPIIAMTGRRDLESEAYTSIGFDQVLQKPFSKRELIGMLKLLGFQAKEVEEVLPTASTATDASKEKVYEHYDLGIIHSFLGTNEDAIHEVLQTFLRDTRTNMKLLEDGISTLDYNQVNQVAHRMLPMFRQLKISIVPTLERLELAKSKTMNKGQLADALHLVKKKTSVLTLEIESKWSTSPNYSD</sequence>
<dbReference type="InterPro" id="IPR008207">
    <property type="entry name" value="Sig_transdc_His_kin_Hpt_dom"/>
</dbReference>
<dbReference type="PANTHER" id="PTHR45339:SF1">
    <property type="entry name" value="HYBRID SIGNAL TRANSDUCTION HISTIDINE KINASE J"/>
    <property type="match status" value="1"/>
</dbReference>
<dbReference type="Pfam" id="PF00072">
    <property type="entry name" value="Response_reg"/>
    <property type="match status" value="1"/>
</dbReference>
<dbReference type="GO" id="GO:0005524">
    <property type="term" value="F:ATP binding"/>
    <property type="evidence" value="ECO:0007669"/>
    <property type="project" value="UniProtKB-KW"/>
</dbReference>
<evidence type="ECO:0000256" key="5">
    <source>
        <dbReference type="ARBA" id="ARBA00022553"/>
    </source>
</evidence>
<feature type="transmembrane region" description="Helical" evidence="14">
    <location>
        <begin position="274"/>
        <end position="295"/>
    </location>
</feature>
<dbReference type="InterPro" id="IPR011006">
    <property type="entry name" value="CheY-like_superfamily"/>
</dbReference>
<evidence type="ECO:0000313" key="18">
    <source>
        <dbReference type="EMBL" id="TMM59340.1"/>
    </source>
</evidence>
<dbReference type="PROSITE" id="PS50894">
    <property type="entry name" value="HPT"/>
    <property type="match status" value="1"/>
</dbReference>
<keyword evidence="19" id="KW-1185">Reference proteome</keyword>
<accession>A0A5S3PWV7</accession>
<dbReference type="FunFam" id="3.30.565.10:FF:000010">
    <property type="entry name" value="Sensor histidine kinase RcsC"/>
    <property type="match status" value="1"/>
</dbReference>
<dbReference type="PROSITE" id="PS50110">
    <property type="entry name" value="RESPONSE_REGULATORY"/>
    <property type="match status" value="1"/>
</dbReference>
<evidence type="ECO:0000256" key="2">
    <source>
        <dbReference type="ARBA" id="ARBA00004651"/>
    </source>
</evidence>
<feature type="domain" description="Histidine kinase" evidence="15">
    <location>
        <begin position="329"/>
        <end position="550"/>
    </location>
</feature>
<evidence type="ECO:0000256" key="9">
    <source>
        <dbReference type="ARBA" id="ARBA00022989"/>
    </source>
</evidence>
<evidence type="ECO:0000259" key="17">
    <source>
        <dbReference type="PROSITE" id="PS50894"/>
    </source>
</evidence>
<evidence type="ECO:0000256" key="12">
    <source>
        <dbReference type="PROSITE-ProRule" id="PRU00110"/>
    </source>
</evidence>
<protein>
    <recommendedName>
        <fullName evidence="3">histidine kinase</fullName>
        <ecNumber evidence="3">2.7.13.3</ecNumber>
    </recommendedName>
</protein>
<dbReference type="Pfam" id="PF00512">
    <property type="entry name" value="HisKA"/>
    <property type="match status" value="1"/>
</dbReference>
<dbReference type="SUPFAM" id="SSF52172">
    <property type="entry name" value="CheY-like"/>
    <property type="match status" value="1"/>
</dbReference>
<evidence type="ECO:0000313" key="19">
    <source>
        <dbReference type="Proteomes" id="UP000310314"/>
    </source>
</evidence>
<evidence type="ECO:0000259" key="15">
    <source>
        <dbReference type="PROSITE" id="PS50109"/>
    </source>
</evidence>
<dbReference type="InterPro" id="IPR004358">
    <property type="entry name" value="Sig_transdc_His_kin-like_C"/>
</dbReference>
<feature type="domain" description="Response regulatory" evidence="16">
    <location>
        <begin position="569"/>
        <end position="685"/>
    </location>
</feature>
<keyword evidence="9 14" id="KW-1133">Transmembrane helix</keyword>
<dbReference type="GO" id="GO:0000155">
    <property type="term" value="F:phosphorelay sensor kinase activity"/>
    <property type="evidence" value="ECO:0007669"/>
    <property type="project" value="InterPro"/>
</dbReference>
<keyword evidence="5 13" id="KW-0597">Phosphoprotein</keyword>
<evidence type="ECO:0000256" key="13">
    <source>
        <dbReference type="PROSITE-ProRule" id="PRU00169"/>
    </source>
</evidence>
<dbReference type="Gene3D" id="1.10.287.130">
    <property type="match status" value="1"/>
</dbReference>
<keyword evidence="7" id="KW-0547">Nucleotide-binding</keyword>